<dbReference type="Pfam" id="PF13537">
    <property type="entry name" value="GATase_7"/>
    <property type="match status" value="1"/>
</dbReference>
<accession>A0A975AV51</accession>
<evidence type="ECO:0000256" key="3">
    <source>
        <dbReference type="ARBA" id="ARBA00012737"/>
    </source>
</evidence>
<reference evidence="13" key="1">
    <citation type="submission" date="2020-08" db="EMBL/GenBank/DDBJ databases">
        <title>Genomic insights into the carbon and energy metabolism of the first obligate autotrophic acetogenic bacterium Aceticella autotrophica gen. nov., sp. nov.</title>
        <authorList>
            <person name="Toshchakov S.V."/>
            <person name="Elcheninov A.G."/>
            <person name="Kublanov I.V."/>
            <person name="Frolov E.N."/>
            <person name="Lebedinsky A.V."/>
        </authorList>
    </citation>
    <scope>NUCLEOTIDE SEQUENCE</scope>
    <source>
        <strain evidence="13">3443-3Ac</strain>
    </source>
</reference>
<keyword evidence="6 9" id="KW-0061">Asparagine biosynthesis</keyword>
<keyword evidence="13" id="KW-0436">Ligase</keyword>
<proteinExistence type="inferred from homology"/>
<feature type="binding site" evidence="10">
    <location>
        <position position="293"/>
    </location>
    <ligand>
        <name>ATP</name>
        <dbReference type="ChEBI" id="CHEBI:30616"/>
    </ligand>
</feature>
<evidence type="ECO:0000256" key="7">
    <source>
        <dbReference type="ARBA" id="ARBA00022962"/>
    </source>
</evidence>
<evidence type="ECO:0000313" key="14">
    <source>
        <dbReference type="Proteomes" id="UP000671913"/>
    </source>
</evidence>
<dbReference type="Gene3D" id="3.40.50.620">
    <property type="entry name" value="HUPs"/>
    <property type="match status" value="1"/>
</dbReference>
<dbReference type="EC" id="6.3.5.4" evidence="3"/>
<dbReference type="SUPFAM" id="SSF56235">
    <property type="entry name" value="N-terminal nucleophile aminohydrolases (Ntn hydrolases)"/>
    <property type="match status" value="1"/>
</dbReference>
<dbReference type="AlphaFoldDB" id="A0A975AV51"/>
<dbReference type="InterPro" id="IPR017932">
    <property type="entry name" value="GATase_2_dom"/>
</dbReference>
<dbReference type="InterPro" id="IPR029055">
    <property type="entry name" value="Ntn_hydrolases_N"/>
</dbReference>
<feature type="binding site" evidence="10">
    <location>
        <position position="102"/>
    </location>
    <ligand>
        <name>L-glutamine</name>
        <dbReference type="ChEBI" id="CHEBI:58359"/>
    </ligand>
</feature>
<dbReference type="Gene3D" id="3.60.20.10">
    <property type="entry name" value="Glutamine Phosphoribosylpyrophosphate, subunit 1, domain 1"/>
    <property type="match status" value="1"/>
</dbReference>
<dbReference type="Pfam" id="PF00733">
    <property type="entry name" value="Asn_synthase"/>
    <property type="match status" value="1"/>
</dbReference>
<comment type="similarity">
    <text evidence="2">Belongs to the asparagine synthetase family.</text>
</comment>
<comment type="catalytic activity">
    <reaction evidence="8">
        <text>L-aspartate + L-glutamine + ATP + H2O = L-asparagine + L-glutamate + AMP + diphosphate + H(+)</text>
        <dbReference type="Rhea" id="RHEA:12228"/>
        <dbReference type="ChEBI" id="CHEBI:15377"/>
        <dbReference type="ChEBI" id="CHEBI:15378"/>
        <dbReference type="ChEBI" id="CHEBI:29985"/>
        <dbReference type="ChEBI" id="CHEBI:29991"/>
        <dbReference type="ChEBI" id="CHEBI:30616"/>
        <dbReference type="ChEBI" id="CHEBI:33019"/>
        <dbReference type="ChEBI" id="CHEBI:58048"/>
        <dbReference type="ChEBI" id="CHEBI:58359"/>
        <dbReference type="ChEBI" id="CHEBI:456215"/>
        <dbReference type="EC" id="6.3.5.4"/>
    </reaction>
</comment>
<dbReference type="RefSeq" id="WP_284679706.1">
    <property type="nucleotide sequence ID" value="NZ_CP060096.1"/>
</dbReference>
<dbReference type="EMBL" id="CP060096">
    <property type="protein sequence ID" value="QSZ27014.1"/>
    <property type="molecule type" value="Genomic_DNA"/>
</dbReference>
<dbReference type="Proteomes" id="UP000671913">
    <property type="component" value="Chromosome"/>
</dbReference>
<dbReference type="PROSITE" id="PS51278">
    <property type="entry name" value="GATASE_TYPE_2"/>
    <property type="match status" value="1"/>
</dbReference>
<gene>
    <name evidence="13" type="primary">asnB</name>
    <name evidence="13" type="ORF">ACETAC_09110</name>
</gene>
<dbReference type="GO" id="GO:0004066">
    <property type="term" value="F:asparagine synthase (glutamine-hydrolyzing) activity"/>
    <property type="evidence" value="ECO:0007669"/>
    <property type="project" value="UniProtKB-EC"/>
</dbReference>
<dbReference type="PANTHER" id="PTHR43284:SF1">
    <property type="entry name" value="ASPARAGINE SYNTHETASE"/>
    <property type="match status" value="1"/>
</dbReference>
<keyword evidence="9" id="KW-0028">Amino-acid biosynthesis</keyword>
<evidence type="ECO:0000256" key="8">
    <source>
        <dbReference type="ARBA" id="ARBA00048741"/>
    </source>
</evidence>
<protein>
    <recommendedName>
        <fullName evidence="3">asparagine synthase (glutamine-hydrolyzing)</fullName>
        <ecNumber evidence="3">6.3.5.4</ecNumber>
    </recommendedName>
</protein>
<dbReference type="InterPro" id="IPR001962">
    <property type="entry name" value="Asn_synthase"/>
</dbReference>
<feature type="site" description="Important for beta-aspartyl-AMP intermediate formation" evidence="11">
    <location>
        <position position="378"/>
    </location>
</feature>
<evidence type="ECO:0000256" key="11">
    <source>
        <dbReference type="PIRSR" id="PIRSR001589-3"/>
    </source>
</evidence>
<keyword evidence="7 9" id="KW-0315">Glutamine amidotransferase</keyword>
<dbReference type="CDD" id="cd00712">
    <property type="entry name" value="AsnB"/>
    <property type="match status" value="1"/>
</dbReference>
<organism evidence="13 14">
    <name type="scientific">Aceticella autotrophica</name>
    <dbReference type="NCBI Taxonomy" id="2755338"/>
    <lineage>
        <taxon>Bacteria</taxon>
        <taxon>Bacillati</taxon>
        <taxon>Bacillota</taxon>
        <taxon>Clostridia</taxon>
        <taxon>Thermoanaerobacterales</taxon>
        <taxon>Thermoanaerobacteraceae</taxon>
        <taxon>Aceticella</taxon>
    </lineage>
</organism>
<dbReference type="InterPro" id="IPR033738">
    <property type="entry name" value="AsnB_N"/>
</dbReference>
<dbReference type="GO" id="GO:0005524">
    <property type="term" value="F:ATP binding"/>
    <property type="evidence" value="ECO:0007669"/>
    <property type="project" value="UniProtKB-KW"/>
</dbReference>
<feature type="active site" description="For GATase activity" evidence="9">
    <location>
        <position position="2"/>
    </location>
</feature>
<evidence type="ECO:0000256" key="1">
    <source>
        <dbReference type="ARBA" id="ARBA00005187"/>
    </source>
</evidence>
<dbReference type="GO" id="GO:0006529">
    <property type="term" value="P:asparagine biosynthetic process"/>
    <property type="evidence" value="ECO:0007669"/>
    <property type="project" value="UniProtKB-KW"/>
</dbReference>
<comment type="pathway">
    <text evidence="1">Amino-acid biosynthesis; L-asparagine biosynthesis; L-asparagine from L-aspartate (L-Gln route): step 1/1.</text>
</comment>
<keyword evidence="5 10" id="KW-0067">ATP-binding</keyword>
<dbReference type="InterPro" id="IPR006426">
    <property type="entry name" value="Asn_synth_AEB"/>
</dbReference>
<feature type="binding site" evidence="10">
    <location>
        <begin position="376"/>
        <end position="377"/>
    </location>
    <ligand>
        <name>ATP</name>
        <dbReference type="ChEBI" id="CHEBI:30616"/>
    </ligand>
</feature>
<dbReference type="PIRSF" id="PIRSF001589">
    <property type="entry name" value="Asn_synthetase_glu-h"/>
    <property type="match status" value="1"/>
</dbReference>
<evidence type="ECO:0000259" key="12">
    <source>
        <dbReference type="PROSITE" id="PS51278"/>
    </source>
</evidence>
<keyword evidence="14" id="KW-1185">Reference proteome</keyword>
<dbReference type="SUPFAM" id="SSF52402">
    <property type="entry name" value="Adenine nucleotide alpha hydrolases-like"/>
    <property type="match status" value="1"/>
</dbReference>
<evidence type="ECO:0000313" key="13">
    <source>
        <dbReference type="EMBL" id="QSZ27014.1"/>
    </source>
</evidence>
<dbReference type="InterPro" id="IPR051786">
    <property type="entry name" value="ASN_synthetase/amidase"/>
</dbReference>
<evidence type="ECO:0000256" key="4">
    <source>
        <dbReference type="ARBA" id="ARBA00022741"/>
    </source>
</evidence>
<evidence type="ECO:0000256" key="6">
    <source>
        <dbReference type="ARBA" id="ARBA00022888"/>
    </source>
</evidence>
<dbReference type="NCBIfam" id="TIGR01536">
    <property type="entry name" value="asn_synth_AEB"/>
    <property type="match status" value="1"/>
</dbReference>
<evidence type="ECO:0000256" key="5">
    <source>
        <dbReference type="ARBA" id="ARBA00022840"/>
    </source>
</evidence>
<sequence>MCGIAGWVNFDMDLSHQNKIITKMSETLFNRGPDSSGTWLTEHAAFAHRRLIVIDPKGGIQPMIKKYGNKTYVIVYNGELYNTYELRKELLSYGYAFESHSDTEVLLTSYIQWGSDCVKKLNGIFAFAVWDESENKVFLARDHLGIKPLFYTIKNGSFIFASEIKGILAHPYIDAEVDSEGLGEIFVMGPTRTPGNGIFRGINELKAGHYLVFNPSGLKTYCYWSLKSCPHKDDLKTTSEKIRYFLDDASKRQLVSDVPLCSLLSGGLDSTAISVFANEKLKDLCNQLITYSVDYIGNDKYFMPNQFQPNTDADFVGRVSKELGTKHNYVFIDNEKLSYALIPALYAKDLPGMADIDSSLYLFLKEVKKGATVALSGEGADEIFGGYPWFKDKTAIETPTFPWIRMIDQRMKLLSPHIVEKIRPKEYLNDRYAEALKEVPKLTDENAFDSRMREIFYLNITRFLAMLLDRMDRMSMASGLEVRVPFLDYRLVEYVWNIPWKMKNLNDMEKGLLRHALKDDLPEEVIKRKKSPYPKTHNPIFRNTVKKWVNEILDDPASPLLQLVNKEEVAKLIETDAKEFDPAWFSQLMGGPQLFAYLFQVNTWLKDYKVKILV</sequence>
<dbReference type="PANTHER" id="PTHR43284">
    <property type="entry name" value="ASPARAGINE SYNTHETASE (GLUTAMINE-HYDROLYZING)"/>
    <property type="match status" value="1"/>
</dbReference>
<dbReference type="CDD" id="cd01991">
    <property type="entry name" value="Asn_synthase_B_C"/>
    <property type="match status" value="1"/>
</dbReference>
<evidence type="ECO:0000256" key="2">
    <source>
        <dbReference type="ARBA" id="ARBA00005752"/>
    </source>
</evidence>
<dbReference type="KEGG" id="aaut:ACETAC_09110"/>
<evidence type="ECO:0000256" key="9">
    <source>
        <dbReference type="PIRSR" id="PIRSR001589-1"/>
    </source>
</evidence>
<feature type="domain" description="Glutamine amidotransferase type-2" evidence="12">
    <location>
        <begin position="2"/>
        <end position="216"/>
    </location>
</feature>
<name>A0A975AV51_9THEO</name>
<evidence type="ECO:0000256" key="10">
    <source>
        <dbReference type="PIRSR" id="PIRSR001589-2"/>
    </source>
</evidence>
<feature type="binding site" evidence="10">
    <location>
        <position position="263"/>
    </location>
    <ligand>
        <name>ATP</name>
        <dbReference type="ChEBI" id="CHEBI:30616"/>
    </ligand>
</feature>
<keyword evidence="4 10" id="KW-0547">Nucleotide-binding</keyword>
<dbReference type="InterPro" id="IPR014729">
    <property type="entry name" value="Rossmann-like_a/b/a_fold"/>
</dbReference>